<evidence type="ECO:0000313" key="5">
    <source>
        <dbReference type="Proteomes" id="UP000735541"/>
    </source>
</evidence>
<feature type="compositionally biased region" description="Basic and acidic residues" evidence="1">
    <location>
        <begin position="120"/>
        <end position="141"/>
    </location>
</feature>
<protein>
    <recommendedName>
        <fullName evidence="6">LPXTG cell wall anchor domain-containing protein</fullName>
    </recommendedName>
</protein>
<proteinExistence type="predicted"/>
<feature type="signal peptide" evidence="3">
    <location>
        <begin position="1"/>
        <end position="26"/>
    </location>
</feature>
<evidence type="ECO:0000256" key="3">
    <source>
        <dbReference type="SAM" id="SignalP"/>
    </source>
</evidence>
<name>A0ABS6TWS9_STRHA</name>
<dbReference type="RefSeq" id="WP_228871654.1">
    <property type="nucleotide sequence ID" value="NZ_JAHUVW010000001.1"/>
</dbReference>
<dbReference type="EMBL" id="JAHUVW010000001">
    <property type="protein sequence ID" value="MBV7672723.1"/>
    <property type="molecule type" value="Genomic_DNA"/>
</dbReference>
<keyword evidence="2" id="KW-1133">Transmembrane helix</keyword>
<keyword evidence="5" id="KW-1185">Reference proteome</keyword>
<feature type="chain" id="PRO_5046309780" description="LPXTG cell wall anchor domain-containing protein" evidence="3">
    <location>
        <begin position="27"/>
        <end position="209"/>
    </location>
</feature>
<accession>A0ABS6TWS9</accession>
<evidence type="ECO:0000313" key="4">
    <source>
        <dbReference type="EMBL" id="MBV7672723.1"/>
    </source>
</evidence>
<evidence type="ECO:0000256" key="1">
    <source>
        <dbReference type="SAM" id="MobiDB-lite"/>
    </source>
</evidence>
<feature type="region of interest" description="Disordered" evidence="1">
    <location>
        <begin position="92"/>
        <end position="151"/>
    </location>
</feature>
<feature type="compositionally biased region" description="Polar residues" evidence="1">
    <location>
        <begin position="93"/>
        <end position="105"/>
    </location>
</feature>
<dbReference type="Proteomes" id="UP000735541">
    <property type="component" value="Unassembled WGS sequence"/>
</dbReference>
<evidence type="ECO:0000256" key="2">
    <source>
        <dbReference type="SAM" id="Phobius"/>
    </source>
</evidence>
<feature type="transmembrane region" description="Helical" evidence="2">
    <location>
        <begin position="181"/>
        <end position="200"/>
    </location>
</feature>
<organism evidence="4 5">
    <name type="scientific">Streptomyces halstedii</name>
    <dbReference type="NCBI Taxonomy" id="1944"/>
    <lineage>
        <taxon>Bacteria</taxon>
        <taxon>Bacillati</taxon>
        <taxon>Actinomycetota</taxon>
        <taxon>Actinomycetes</taxon>
        <taxon>Kitasatosporales</taxon>
        <taxon>Streptomycetaceae</taxon>
        <taxon>Streptomyces</taxon>
    </lineage>
</organism>
<sequence>MRASRALAVTATAFAAVGLAAPLAAAGGGPGTEPVNVPTHVTVNPSRVHQGATMQVSAEGCGRSGGKVWSNAFPTVNLSPGRVGYATAHIRDNTTPGQYSLSVKCNESDNNYGGGNGDRGGNEGDRGNGGDRGNEGDRGNGGDRGNQGGNDAVATARFTVLPSRGAQGGLGGSIGPSSTEMSVGGGLVAAAALGGAALVIRRRTGHASA</sequence>
<comment type="caution">
    <text evidence="4">The sequence shown here is derived from an EMBL/GenBank/DDBJ whole genome shotgun (WGS) entry which is preliminary data.</text>
</comment>
<evidence type="ECO:0008006" key="6">
    <source>
        <dbReference type="Google" id="ProtNLM"/>
    </source>
</evidence>
<keyword evidence="3" id="KW-0732">Signal</keyword>
<keyword evidence="2" id="KW-0812">Transmembrane</keyword>
<gene>
    <name evidence="4" type="ORF">STHAL_25085</name>
</gene>
<keyword evidence="2" id="KW-0472">Membrane</keyword>
<reference evidence="4 5" key="1">
    <citation type="submission" date="2021-07" db="EMBL/GenBank/DDBJ databases">
        <title>Sequencing Streptomyces halstedii LGO-A4 genome an citrus endophytic actinomycete.</title>
        <authorList>
            <person name="Samborskyy M."/>
            <person name="Scott N."/>
            <person name="Deglau R."/>
            <person name="Dickens S."/>
            <person name="Oliveira L.G."/>
        </authorList>
    </citation>
    <scope>NUCLEOTIDE SEQUENCE [LARGE SCALE GENOMIC DNA]</scope>
    <source>
        <strain evidence="4 5">LGO-A4</strain>
    </source>
</reference>